<sequence>MVSKILFWTGFGVAVRLWQLGLEMRPLFGKTYLWTYPVYAAVGGSFGYWLTGVESRQLAVLEERKQRLLEKRRKRDELAAAS</sequence>
<dbReference type="Proteomes" id="UP000053259">
    <property type="component" value="Unassembled WGS sequence"/>
</dbReference>
<dbReference type="InParanoid" id="A0A0D1XCW0"/>
<evidence type="ECO:0008006" key="4">
    <source>
        <dbReference type="Google" id="ProtNLM"/>
    </source>
</evidence>
<proteinExistence type="predicted"/>
<keyword evidence="1" id="KW-1133">Transmembrane helix</keyword>
<dbReference type="VEuPathDB" id="FungiDB:PV09_08405"/>
<dbReference type="GeneID" id="27316378"/>
<keyword evidence="1" id="KW-0812">Transmembrane</keyword>
<dbReference type="HOGENOM" id="CLU_164170_0_0_1"/>
<dbReference type="STRING" id="253628.A0A0D1XCW0"/>
<evidence type="ECO:0000313" key="3">
    <source>
        <dbReference type="Proteomes" id="UP000053259"/>
    </source>
</evidence>
<reference evidence="2 3" key="1">
    <citation type="submission" date="2015-01" db="EMBL/GenBank/DDBJ databases">
        <title>The Genome Sequence of Ochroconis gallopava CBS43764.</title>
        <authorList>
            <consortium name="The Broad Institute Genomics Platform"/>
            <person name="Cuomo C."/>
            <person name="de Hoog S."/>
            <person name="Gorbushina A."/>
            <person name="Stielow B."/>
            <person name="Teixiera M."/>
            <person name="Abouelleil A."/>
            <person name="Chapman S.B."/>
            <person name="Priest M."/>
            <person name="Young S.K."/>
            <person name="Wortman J."/>
            <person name="Nusbaum C."/>
            <person name="Birren B."/>
        </authorList>
    </citation>
    <scope>NUCLEOTIDE SEQUENCE [LARGE SCALE GENOMIC DNA]</scope>
    <source>
        <strain evidence="2 3">CBS 43764</strain>
    </source>
</reference>
<organism evidence="2 3">
    <name type="scientific">Verruconis gallopava</name>
    <dbReference type="NCBI Taxonomy" id="253628"/>
    <lineage>
        <taxon>Eukaryota</taxon>
        <taxon>Fungi</taxon>
        <taxon>Dikarya</taxon>
        <taxon>Ascomycota</taxon>
        <taxon>Pezizomycotina</taxon>
        <taxon>Dothideomycetes</taxon>
        <taxon>Pleosporomycetidae</taxon>
        <taxon>Venturiales</taxon>
        <taxon>Sympoventuriaceae</taxon>
        <taxon>Verruconis</taxon>
    </lineage>
</organism>
<evidence type="ECO:0000256" key="1">
    <source>
        <dbReference type="SAM" id="Phobius"/>
    </source>
</evidence>
<dbReference type="AlphaFoldDB" id="A0A0D1XCW0"/>
<keyword evidence="1" id="KW-0472">Membrane</keyword>
<dbReference type="PANTHER" id="PTHR39218">
    <property type="entry name" value="OXIDOREDUCTASE 14 KDA SUBUNIT, PUTATIVE (AFU_ORTHOLOGUE AFUA_1G12110)-RELATED"/>
    <property type="match status" value="1"/>
</dbReference>
<evidence type="ECO:0000313" key="2">
    <source>
        <dbReference type="EMBL" id="KIW00061.1"/>
    </source>
</evidence>
<dbReference type="PANTHER" id="PTHR39218:SF1">
    <property type="entry name" value="OXIDOREDUCTASE 14 KDA SUBUNIT, PUTATIVE (AFU_ORTHOLOGUE AFUA_1G12110)-RELATED"/>
    <property type="match status" value="1"/>
</dbReference>
<dbReference type="EMBL" id="KN847568">
    <property type="protein sequence ID" value="KIW00061.1"/>
    <property type="molecule type" value="Genomic_DNA"/>
</dbReference>
<dbReference type="RefSeq" id="XP_016209930.1">
    <property type="nucleotide sequence ID" value="XM_016362295.1"/>
</dbReference>
<feature type="transmembrane region" description="Helical" evidence="1">
    <location>
        <begin position="33"/>
        <end position="51"/>
    </location>
</feature>
<dbReference type="OrthoDB" id="2141050at2759"/>
<gene>
    <name evidence="2" type="ORF">PV09_08405</name>
</gene>
<accession>A0A0D1XCW0</accession>
<name>A0A0D1XCW0_9PEZI</name>
<keyword evidence="3" id="KW-1185">Reference proteome</keyword>
<protein>
    <recommendedName>
        <fullName evidence="4">NADH-ubiquinone oxidoreductase 14 kDa subunit</fullName>
    </recommendedName>
</protein>